<evidence type="ECO:0000256" key="2">
    <source>
        <dbReference type="ARBA" id="ARBA00022827"/>
    </source>
</evidence>
<feature type="binding site" evidence="5">
    <location>
        <position position="49"/>
    </location>
    <ligand>
        <name>FAD</name>
        <dbReference type="ChEBI" id="CHEBI:57692"/>
    </ligand>
</feature>
<feature type="binding site" evidence="5">
    <location>
        <position position="89"/>
    </location>
    <ligand>
        <name>FAD</name>
        <dbReference type="ChEBI" id="CHEBI:57692"/>
    </ligand>
</feature>
<gene>
    <name evidence="7" type="ORF">ACFPFW_09540</name>
</gene>
<dbReference type="HAMAP" id="MF_01685">
    <property type="entry name" value="FENR2"/>
    <property type="match status" value="1"/>
</dbReference>
<sequence>MTDIIKTDVVIVGAGPCGLFAVFELGLLDIKAHVIDILDKVGGQCAELYPEKPIYDIPGLPEVTGQGLTDNLLAQIKPFGAEFHLNEQVDTLERLGEDGFRLTTNAGTVFETKAVVIAAGGGSFQPKKPPISNVDEFEKESVFYSVRKMEAFRDKNVLIVGGGDSALDWTLNLTPVCGKVTLLHRRDDFRAAPDSVNKMRALVAEGRIDLKIGQVTELKGTDGKLEAATVKGNDGEIFDIEAEAMLPFFGLTMKLGPLAEWGIHLHENLIPVDTEKFETSEPGIYAIGDINTYPGKLKLILSGFHEAALMSQAVARRVNPDKRIVFQYTTSSTSLQKKLGVA</sequence>
<keyword evidence="2 5" id="KW-0274">FAD</keyword>
<dbReference type="PANTHER" id="PTHR48105">
    <property type="entry name" value="THIOREDOXIN REDUCTASE 1-RELATED-RELATED"/>
    <property type="match status" value="1"/>
</dbReference>
<dbReference type="PRINTS" id="PR00368">
    <property type="entry name" value="FADPNR"/>
</dbReference>
<keyword evidence="1 5" id="KW-0285">Flavoprotein</keyword>
<dbReference type="SUPFAM" id="SSF51905">
    <property type="entry name" value="FAD/NAD(P)-binding domain"/>
    <property type="match status" value="1"/>
</dbReference>
<feature type="binding site" evidence="5">
    <location>
        <position position="44"/>
    </location>
    <ligand>
        <name>FAD</name>
        <dbReference type="ChEBI" id="CHEBI:57692"/>
    </ligand>
</feature>
<keyword evidence="3 5" id="KW-0521">NADP</keyword>
<proteinExistence type="inferred from homology"/>
<evidence type="ECO:0000313" key="7">
    <source>
        <dbReference type="EMBL" id="MFC5068255.1"/>
    </source>
</evidence>
<dbReference type="InterPro" id="IPR023753">
    <property type="entry name" value="FAD/NAD-binding_dom"/>
</dbReference>
<dbReference type="PRINTS" id="PR00469">
    <property type="entry name" value="PNDRDTASEII"/>
</dbReference>
<dbReference type="Proteomes" id="UP001595796">
    <property type="component" value="Unassembled WGS sequence"/>
</dbReference>
<accession>A0ABV9YZK6</accession>
<evidence type="ECO:0000313" key="8">
    <source>
        <dbReference type="Proteomes" id="UP001595796"/>
    </source>
</evidence>
<evidence type="ECO:0000256" key="3">
    <source>
        <dbReference type="ARBA" id="ARBA00022857"/>
    </source>
</evidence>
<dbReference type="InterPro" id="IPR036188">
    <property type="entry name" value="FAD/NAD-bd_sf"/>
</dbReference>
<feature type="binding site" evidence="5">
    <location>
        <position position="124"/>
    </location>
    <ligand>
        <name>FAD</name>
        <dbReference type="ChEBI" id="CHEBI:57692"/>
    </ligand>
</feature>
<keyword evidence="4 5" id="KW-0560">Oxidoreductase</keyword>
<organism evidence="7 8">
    <name type="scientific">Flaviflagellibacter deserti</name>
    <dbReference type="NCBI Taxonomy" id="2267266"/>
    <lineage>
        <taxon>Bacteria</taxon>
        <taxon>Pseudomonadati</taxon>
        <taxon>Pseudomonadota</taxon>
        <taxon>Alphaproteobacteria</taxon>
        <taxon>Hyphomicrobiales</taxon>
        <taxon>Flaviflagellibacter</taxon>
    </lineage>
</organism>
<comment type="caution">
    <text evidence="7">The sequence shown here is derived from an EMBL/GenBank/DDBJ whole genome shotgun (WGS) entry which is preliminary data.</text>
</comment>
<evidence type="ECO:0000256" key="1">
    <source>
        <dbReference type="ARBA" id="ARBA00022630"/>
    </source>
</evidence>
<dbReference type="RefSeq" id="WP_114955830.1">
    <property type="nucleotide sequence ID" value="NZ_JBHSJF010000006.1"/>
</dbReference>
<dbReference type="Pfam" id="PF07992">
    <property type="entry name" value="Pyr_redox_2"/>
    <property type="match status" value="1"/>
</dbReference>
<comment type="catalytic activity">
    <reaction evidence="5">
        <text>2 reduced [2Fe-2S]-[ferredoxin] + NADP(+) + H(+) = 2 oxidized [2Fe-2S]-[ferredoxin] + NADPH</text>
        <dbReference type="Rhea" id="RHEA:20125"/>
        <dbReference type="Rhea" id="RHEA-COMP:10000"/>
        <dbReference type="Rhea" id="RHEA-COMP:10001"/>
        <dbReference type="ChEBI" id="CHEBI:15378"/>
        <dbReference type="ChEBI" id="CHEBI:33737"/>
        <dbReference type="ChEBI" id="CHEBI:33738"/>
        <dbReference type="ChEBI" id="CHEBI:57783"/>
        <dbReference type="ChEBI" id="CHEBI:58349"/>
        <dbReference type="EC" id="1.18.1.2"/>
    </reaction>
</comment>
<feature type="domain" description="FAD/NAD(P)-binding" evidence="6">
    <location>
        <begin position="8"/>
        <end position="294"/>
    </location>
</feature>
<comment type="cofactor">
    <cofactor evidence="5">
        <name>FAD</name>
        <dbReference type="ChEBI" id="CHEBI:57692"/>
    </cofactor>
    <text evidence="5">Binds 1 FAD per subunit.</text>
</comment>
<dbReference type="Gene3D" id="3.50.50.60">
    <property type="entry name" value="FAD/NAD(P)-binding domain"/>
    <property type="match status" value="2"/>
</dbReference>
<comment type="subunit">
    <text evidence="5">Homodimer.</text>
</comment>
<protein>
    <recommendedName>
        <fullName evidence="5">Ferredoxin--NADP reductase</fullName>
        <shortName evidence="5">FNR</shortName>
        <shortName evidence="5">Fd-NADP(+) reductase</shortName>
        <ecNumber evidence="5">1.18.1.2</ecNumber>
    </recommendedName>
</protein>
<feature type="binding site" evidence="5">
    <location>
        <position position="17"/>
    </location>
    <ligand>
        <name>FAD</name>
        <dbReference type="ChEBI" id="CHEBI:57692"/>
    </ligand>
</feature>
<evidence type="ECO:0000259" key="6">
    <source>
        <dbReference type="Pfam" id="PF07992"/>
    </source>
</evidence>
<dbReference type="EMBL" id="JBHSJF010000006">
    <property type="protein sequence ID" value="MFC5068255.1"/>
    <property type="molecule type" value="Genomic_DNA"/>
</dbReference>
<keyword evidence="8" id="KW-1185">Reference proteome</keyword>
<evidence type="ECO:0000256" key="5">
    <source>
        <dbReference type="HAMAP-Rule" id="MF_01685"/>
    </source>
</evidence>
<dbReference type="InterPro" id="IPR022890">
    <property type="entry name" value="Fd--NADP_Rdtase_type_2"/>
</dbReference>
<dbReference type="EC" id="1.18.1.2" evidence="5"/>
<feature type="binding site" evidence="5">
    <location>
        <position position="330"/>
    </location>
    <ligand>
        <name>FAD</name>
        <dbReference type="ChEBI" id="CHEBI:57692"/>
    </ligand>
</feature>
<comment type="similarity">
    <text evidence="5">Belongs to the ferredoxin--NADP reductase type 2 family.</text>
</comment>
<feature type="binding site" evidence="5">
    <location>
        <position position="36"/>
    </location>
    <ligand>
        <name>FAD</name>
        <dbReference type="ChEBI" id="CHEBI:57692"/>
    </ligand>
</feature>
<evidence type="ECO:0000256" key="4">
    <source>
        <dbReference type="ARBA" id="ARBA00023002"/>
    </source>
</evidence>
<feature type="binding site" evidence="5">
    <location>
        <position position="289"/>
    </location>
    <ligand>
        <name>FAD</name>
        <dbReference type="ChEBI" id="CHEBI:57692"/>
    </ligand>
</feature>
<reference evidence="8" key="1">
    <citation type="journal article" date="2019" name="Int. J. Syst. Evol. Microbiol.">
        <title>The Global Catalogue of Microorganisms (GCM) 10K type strain sequencing project: providing services to taxonomists for standard genome sequencing and annotation.</title>
        <authorList>
            <consortium name="The Broad Institute Genomics Platform"/>
            <consortium name="The Broad Institute Genome Sequencing Center for Infectious Disease"/>
            <person name="Wu L."/>
            <person name="Ma J."/>
        </authorList>
    </citation>
    <scope>NUCLEOTIDE SEQUENCE [LARGE SCALE GENOMIC DNA]</scope>
    <source>
        <strain evidence="8">CGMCC 1.16444</strain>
    </source>
</reference>
<name>A0ABV9YZK6_9HYPH</name>
<dbReference type="InterPro" id="IPR050097">
    <property type="entry name" value="Ferredoxin-NADP_redctase_2"/>
</dbReference>